<feature type="compositionally biased region" description="Low complexity" evidence="1">
    <location>
        <begin position="187"/>
        <end position="201"/>
    </location>
</feature>
<keyword evidence="4" id="KW-1185">Reference proteome</keyword>
<dbReference type="SMART" id="SM00950">
    <property type="entry name" value="Piwi"/>
    <property type="match status" value="1"/>
</dbReference>
<organism evidence="3 4">
    <name type="scientific">Neohortaea acidophila</name>
    <dbReference type="NCBI Taxonomy" id="245834"/>
    <lineage>
        <taxon>Eukaryota</taxon>
        <taxon>Fungi</taxon>
        <taxon>Dikarya</taxon>
        <taxon>Ascomycota</taxon>
        <taxon>Pezizomycotina</taxon>
        <taxon>Dothideomycetes</taxon>
        <taxon>Dothideomycetidae</taxon>
        <taxon>Mycosphaerellales</taxon>
        <taxon>Teratosphaeriaceae</taxon>
        <taxon>Neohortaea</taxon>
    </lineage>
</organism>
<feature type="compositionally biased region" description="Polar residues" evidence="1">
    <location>
        <begin position="312"/>
        <end position="325"/>
    </location>
</feature>
<dbReference type="GO" id="GO:0003676">
    <property type="term" value="F:nucleic acid binding"/>
    <property type="evidence" value="ECO:0007669"/>
    <property type="project" value="InterPro"/>
</dbReference>
<dbReference type="InterPro" id="IPR014811">
    <property type="entry name" value="ArgoL1"/>
</dbReference>
<feature type="region of interest" description="Disordered" evidence="1">
    <location>
        <begin position="1184"/>
        <end position="1224"/>
    </location>
</feature>
<dbReference type="Pfam" id="PF02171">
    <property type="entry name" value="Piwi"/>
    <property type="match status" value="2"/>
</dbReference>
<name>A0A6A6PWU3_9PEZI</name>
<dbReference type="InterPro" id="IPR036085">
    <property type="entry name" value="PAZ_dom_sf"/>
</dbReference>
<feature type="region of interest" description="Disordered" evidence="1">
    <location>
        <begin position="139"/>
        <end position="243"/>
    </location>
</feature>
<protein>
    <submittedName>
        <fullName evidence="3">Piwi domain-containing protein</fullName>
    </submittedName>
</protein>
<evidence type="ECO:0000256" key="1">
    <source>
        <dbReference type="SAM" id="MobiDB-lite"/>
    </source>
</evidence>
<dbReference type="GeneID" id="54474184"/>
<reference evidence="3" key="1">
    <citation type="journal article" date="2020" name="Stud. Mycol.">
        <title>101 Dothideomycetes genomes: a test case for predicting lifestyles and emergence of pathogens.</title>
        <authorList>
            <person name="Haridas S."/>
            <person name="Albert R."/>
            <person name="Binder M."/>
            <person name="Bloem J."/>
            <person name="Labutti K."/>
            <person name="Salamov A."/>
            <person name="Andreopoulos B."/>
            <person name="Baker S."/>
            <person name="Barry K."/>
            <person name="Bills G."/>
            <person name="Bluhm B."/>
            <person name="Cannon C."/>
            <person name="Castanera R."/>
            <person name="Culley D."/>
            <person name="Daum C."/>
            <person name="Ezra D."/>
            <person name="Gonzalez J."/>
            <person name="Henrissat B."/>
            <person name="Kuo A."/>
            <person name="Liang C."/>
            <person name="Lipzen A."/>
            <person name="Lutzoni F."/>
            <person name="Magnuson J."/>
            <person name="Mondo S."/>
            <person name="Nolan M."/>
            <person name="Ohm R."/>
            <person name="Pangilinan J."/>
            <person name="Park H.-J."/>
            <person name="Ramirez L."/>
            <person name="Alfaro M."/>
            <person name="Sun H."/>
            <person name="Tritt A."/>
            <person name="Yoshinaga Y."/>
            <person name="Zwiers L.-H."/>
            <person name="Turgeon B."/>
            <person name="Goodwin S."/>
            <person name="Spatafora J."/>
            <person name="Crous P."/>
            <person name="Grigoriev I."/>
        </authorList>
    </citation>
    <scope>NUCLEOTIDE SEQUENCE</scope>
    <source>
        <strain evidence="3">CBS 113389</strain>
    </source>
</reference>
<dbReference type="Gene3D" id="3.30.420.10">
    <property type="entry name" value="Ribonuclease H-like superfamily/Ribonuclease H"/>
    <property type="match status" value="1"/>
</dbReference>
<dbReference type="SUPFAM" id="SSF101690">
    <property type="entry name" value="PAZ domain"/>
    <property type="match status" value="1"/>
</dbReference>
<evidence type="ECO:0000259" key="2">
    <source>
        <dbReference type="PROSITE" id="PS50822"/>
    </source>
</evidence>
<gene>
    <name evidence="3" type="ORF">BDY17DRAFT_294694</name>
</gene>
<feature type="compositionally biased region" description="Polar residues" evidence="1">
    <location>
        <begin position="1184"/>
        <end position="1201"/>
    </location>
</feature>
<feature type="region of interest" description="Disordered" evidence="1">
    <location>
        <begin position="276"/>
        <end position="379"/>
    </location>
</feature>
<dbReference type="PANTHER" id="PTHR22891">
    <property type="entry name" value="EUKARYOTIC TRANSLATION INITIATION FACTOR 2C"/>
    <property type="match status" value="1"/>
</dbReference>
<feature type="compositionally biased region" description="Low complexity" evidence="1">
    <location>
        <begin position="213"/>
        <end position="242"/>
    </location>
</feature>
<evidence type="ECO:0000313" key="3">
    <source>
        <dbReference type="EMBL" id="KAF2483953.1"/>
    </source>
</evidence>
<dbReference type="OrthoDB" id="10252740at2759"/>
<proteinExistence type="predicted"/>
<feature type="domain" description="Piwi" evidence="2">
    <location>
        <begin position="979"/>
        <end position="1353"/>
    </location>
</feature>
<feature type="compositionally biased region" description="Basic and acidic residues" evidence="1">
    <location>
        <begin position="1212"/>
        <end position="1224"/>
    </location>
</feature>
<dbReference type="PROSITE" id="PS50822">
    <property type="entry name" value="PIWI"/>
    <property type="match status" value="1"/>
</dbReference>
<accession>A0A6A6PWU3</accession>
<dbReference type="InterPro" id="IPR012337">
    <property type="entry name" value="RNaseH-like_sf"/>
</dbReference>
<dbReference type="Proteomes" id="UP000799767">
    <property type="component" value="Unassembled WGS sequence"/>
</dbReference>
<dbReference type="SUPFAM" id="SSF53098">
    <property type="entry name" value="Ribonuclease H-like"/>
    <property type="match status" value="2"/>
</dbReference>
<feature type="compositionally biased region" description="Low complexity" evidence="1">
    <location>
        <begin position="284"/>
        <end position="295"/>
    </location>
</feature>
<dbReference type="Pfam" id="PF08699">
    <property type="entry name" value="ArgoL1"/>
    <property type="match status" value="1"/>
</dbReference>
<dbReference type="Gene3D" id="3.40.50.2300">
    <property type="match status" value="1"/>
</dbReference>
<dbReference type="InterPro" id="IPR036397">
    <property type="entry name" value="RNaseH_sf"/>
</dbReference>
<sequence>MASSRERMVLCVRCSDSASAQLSRHDDDFAKCQMEHPLIEFPLDGQTHIDKDGKAPHADKRWWSFKPGPVDTTEIDLTQRSTCIALLTEAKAVFPLTRSNKTPSNAQISGAKTAKEESKFRGISITKDMLETALRIASLPEERGGSDTQAVDPTAGASAPVSSSGNDGLKSGNGNGAPLDKSSILEASSAAPQSASGPSRAVQGSAAPHIAGPSSASPKTATSSTAMPSAEAPTTTSAAPSTEIDDGMSMLHLQSQPETEYAGPSRSATTNVNTQFIGPKRAGSSTLTPSTAAPTHFQPHEGQGTLPAMGTLSLQGENRPTSNPARTARGQVAPPSALPSNSLLNTSTSISRGPGVTPTKQVAGTKGGTESNTSTSGHAALSVDGNEAIRKIDAFIDKRFKESKGSKKEQDIINELALRRTFASGQSKREIVTNYMNISLPAKMYVYKVEMIRAKPTSAPNILVKRFADKNAVIESIARTTGHALNANITKWVTDGDLIWSRDRIFPSSREDGNHQGPILVDSQPRIRYQNECGKVLLVEEVNFYEWNPISCNMSMTELVQLPSPAVPGENDSAVLLRGLNAFLTAYARQRDNITFASGNKGYMMNKPRKLSDCIDVVPGFSLSVRPGVDQLLMCINTAHSPFFKPGLSLQYIIEKSGRGLGILRRALKGVKVRINYSIRAGWSPREDVRFVKKIGKLIAVQACDESQARDAAANALPTVQQLFTKPTQTQRAHPCYPLNPLRLESRSFAVQVATDSRPDSTDTEWYPASVLVVEPNQPWHGDLTGFETSNMIKTAQMNPQDNQSKILNEGLMMLGLDPPMQTELTRQFGMATGTQLIKVDAVWLTTPRIQYRTAKSKSNGVDLQVARFKQESASWNLGNGAKFFACNGMVPNGLPILDLFPNSQMTRQELMDLHKFMDEFRKQMGEALQTLGLNPPKDGSAVKWNTGSNTLTMRGVLDYERVLKDIFERGLAMSPGQTLTVVLKEKDFEVYSRIKRVADLKLGAHTVLCRKRRNFNVQCAANMAMKYNLKRGGTNHALEEGAFADLRHNKVADTIVIGADVTHPGAGASPGTPSIAAVVGSVDNNFTHFPGSMRLQRARKEDIVELGDMVKERLIDWAKKNGDKLPTRMLFYRDGVSESQYEKLRTYELPQIQKGFNWAAEYLAWEANGCRPGMQQTSLGSLTPAMTVQPHPNQSRSLDASRNPWPPATHKKGEDEKFEDNTGRNENFKLTYVVVGKRHNTRFYPREQNNPRDSIQERNGQGNVMPGFVVDSTITHPHSFDFYLQSHCPIQGTGRSAHYFVLRNEMNLSTPQLQDVTNRLCHVYARSTTAVSYCAPAYYADRLCDRGRAYLRPWLTNQNDQASGLYRPAERRQDQTPTQYNDMVKDELRDDPNWRPYHNAAYPGQLNPPMKYGFTRRNPWHANLDDTMFYL</sequence>
<feature type="compositionally biased region" description="Low complexity" evidence="1">
    <location>
        <begin position="333"/>
        <end position="349"/>
    </location>
</feature>
<evidence type="ECO:0000313" key="4">
    <source>
        <dbReference type="Proteomes" id="UP000799767"/>
    </source>
</evidence>
<dbReference type="InterPro" id="IPR003165">
    <property type="entry name" value="Piwi"/>
</dbReference>
<feature type="compositionally biased region" description="Polar residues" evidence="1">
    <location>
        <begin position="358"/>
        <end position="377"/>
    </location>
</feature>
<dbReference type="EMBL" id="MU001634">
    <property type="protein sequence ID" value="KAF2483953.1"/>
    <property type="molecule type" value="Genomic_DNA"/>
</dbReference>
<dbReference type="RefSeq" id="XP_033590523.1">
    <property type="nucleotide sequence ID" value="XM_033733182.1"/>
</dbReference>